<evidence type="ECO:0000313" key="3">
    <source>
        <dbReference type="Proteomes" id="UP001194580"/>
    </source>
</evidence>
<dbReference type="EMBL" id="JAAAIL010004060">
    <property type="protein sequence ID" value="KAG0248487.1"/>
    <property type="molecule type" value="Genomic_DNA"/>
</dbReference>
<feature type="non-terminal residue" evidence="2">
    <location>
        <position position="95"/>
    </location>
</feature>
<dbReference type="AlphaFoldDB" id="A0AAD4D078"/>
<feature type="compositionally biased region" description="Gly residues" evidence="1">
    <location>
        <begin position="1"/>
        <end position="20"/>
    </location>
</feature>
<feature type="region of interest" description="Disordered" evidence="1">
    <location>
        <begin position="40"/>
        <end position="72"/>
    </location>
</feature>
<protein>
    <submittedName>
        <fullName evidence="2">Uncharacterized protein</fullName>
    </submittedName>
</protein>
<gene>
    <name evidence="2" type="ORF">BGZ95_008035</name>
</gene>
<dbReference type="Proteomes" id="UP001194580">
    <property type="component" value="Unassembled WGS sequence"/>
</dbReference>
<accession>A0AAD4D078</accession>
<keyword evidence="3" id="KW-1185">Reference proteome</keyword>
<feature type="region of interest" description="Disordered" evidence="1">
    <location>
        <begin position="1"/>
        <end position="21"/>
    </location>
</feature>
<comment type="caution">
    <text evidence="2">The sequence shown here is derived from an EMBL/GenBank/DDBJ whole genome shotgun (WGS) entry which is preliminary data.</text>
</comment>
<sequence length="95" mass="9530">GSGVGGLGVGQAGGGGGVMGGSFAERAKINVNIRKFVAGIRAKKEQDPNGGGPDNNENTGSRHSGAPYNRSVGPSICVPYKVISQAHQGPQAEQD</sequence>
<reference evidence="2" key="1">
    <citation type="journal article" date="2020" name="Fungal Divers.">
        <title>Resolving the Mortierellaceae phylogeny through synthesis of multi-gene phylogenetics and phylogenomics.</title>
        <authorList>
            <person name="Vandepol N."/>
            <person name="Liber J."/>
            <person name="Desiro A."/>
            <person name="Na H."/>
            <person name="Kennedy M."/>
            <person name="Barry K."/>
            <person name="Grigoriev I.V."/>
            <person name="Miller A.N."/>
            <person name="O'Donnell K."/>
            <person name="Stajich J.E."/>
            <person name="Bonito G."/>
        </authorList>
    </citation>
    <scope>NUCLEOTIDE SEQUENCE</scope>
    <source>
        <strain evidence="2">NRRL 28262</strain>
    </source>
</reference>
<proteinExistence type="predicted"/>
<evidence type="ECO:0000313" key="2">
    <source>
        <dbReference type="EMBL" id="KAG0248487.1"/>
    </source>
</evidence>
<evidence type="ECO:0000256" key="1">
    <source>
        <dbReference type="SAM" id="MobiDB-lite"/>
    </source>
</evidence>
<organism evidence="2 3">
    <name type="scientific">Linnemannia exigua</name>
    <dbReference type="NCBI Taxonomy" id="604196"/>
    <lineage>
        <taxon>Eukaryota</taxon>
        <taxon>Fungi</taxon>
        <taxon>Fungi incertae sedis</taxon>
        <taxon>Mucoromycota</taxon>
        <taxon>Mortierellomycotina</taxon>
        <taxon>Mortierellomycetes</taxon>
        <taxon>Mortierellales</taxon>
        <taxon>Mortierellaceae</taxon>
        <taxon>Linnemannia</taxon>
    </lineage>
</organism>
<name>A0AAD4D078_9FUNG</name>